<organism evidence="3 4">
    <name type="scientific">Staurois parvus</name>
    <dbReference type="NCBI Taxonomy" id="386267"/>
    <lineage>
        <taxon>Eukaryota</taxon>
        <taxon>Metazoa</taxon>
        <taxon>Chordata</taxon>
        <taxon>Craniata</taxon>
        <taxon>Vertebrata</taxon>
        <taxon>Euteleostomi</taxon>
        <taxon>Amphibia</taxon>
        <taxon>Batrachia</taxon>
        <taxon>Anura</taxon>
        <taxon>Neobatrachia</taxon>
        <taxon>Ranoidea</taxon>
        <taxon>Ranidae</taxon>
        <taxon>Staurois</taxon>
    </lineage>
</organism>
<dbReference type="EMBL" id="CATNWA010017430">
    <property type="protein sequence ID" value="CAI9600455.1"/>
    <property type="molecule type" value="Genomic_DNA"/>
</dbReference>
<feature type="non-terminal residue" evidence="3">
    <location>
        <position position="86"/>
    </location>
</feature>
<dbReference type="InterPro" id="IPR036612">
    <property type="entry name" value="KH_dom_type_1_sf"/>
</dbReference>
<dbReference type="Pfam" id="PF00013">
    <property type="entry name" value="KH_1"/>
    <property type="match status" value="1"/>
</dbReference>
<protein>
    <recommendedName>
        <fullName evidence="2">K Homology domain-containing protein</fullName>
    </recommendedName>
</protein>
<dbReference type="SUPFAM" id="SSF54791">
    <property type="entry name" value="Eukaryotic type KH-domain (KH-domain type I)"/>
    <property type="match status" value="1"/>
</dbReference>
<dbReference type="InterPro" id="IPR040148">
    <property type="entry name" value="FMR1"/>
</dbReference>
<keyword evidence="1" id="KW-0694">RNA-binding</keyword>
<dbReference type="PANTHER" id="PTHR10603:SF3">
    <property type="entry name" value="RNA-BINDING PROTEIN FXR2"/>
    <property type="match status" value="1"/>
</dbReference>
<name>A0ABN9FTR9_9NEOB</name>
<dbReference type="PROSITE" id="PS50084">
    <property type="entry name" value="KH_TYPE_1"/>
    <property type="match status" value="1"/>
</dbReference>
<dbReference type="Proteomes" id="UP001162483">
    <property type="component" value="Unassembled WGS sequence"/>
</dbReference>
<proteinExistence type="predicted"/>
<feature type="domain" description="K Homology" evidence="2">
    <location>
        <begin position="1"/>
        <end position="71"/>
    </location>
</feature>
<evidence type="ECO:0000259" key="2">
    <source>
        <dbReference type="SMART" id="SM00322"/>
    </source>
</evidence>
<evidence type="ECO:0000256" key="1">
    <source>
        <dbReference type="PROSITE-ProRule" id="PRU00117"/>
    </source>
</evidence>
<evidence type="ECO:0000313" key="3">
    <source>
        <dbReference type="EMBL" id="CAI9600455.1"/>
    </source>
</evidence>
<dbReference type="InterPro" id="IPR004088">
    <property type="entry name" value="KH_dom_type_1"/>
</dbReference>
<sequence>MDVPKGFVGKVIGKNGSVIQEIVDKSGVVRVRVEAEADRTEESKEGMVPFIFVGTQDSISTALALLEYQISYLQVCLSLSFYNAWN</sequence>
<comment type="caution">
    <text evidence="3">The sequence shown here is derived from an EMBL/GenBank/DDBJ whole genome shotgun (WGS) entry which is preliminary data.</text>
</comment>
<gene>
    <name evidence="3" type="ORF">SPARVUS_LOCUS12749435</name>
</gene>
<evidence type="ECO:0000313" key="4">
    <source>
        <dbReference type="Proteomes" id="UP001162483"/>
    </source>
</evidence>
<dbReference type="Gene3D" id="3.30.1370.10">
    <property type="entry name" value="K Homology domain, type 1"/>
    <property type="match status" value="1"/>
</dbReference>
<dbReference type="PANTHER" id="PTHR10603">
    <property type="entry name" value="FRAGILE X MENTAL RETARDATION SYNDROME-RELATED PROTEIN"/>
    <property type="match status" value="1"/>
</dbReference>
<dbReference type="InterPro" id="IPR004087">
    <property type="entry name" value="KH_dom"/>
</dbReference>
<reference evidence="3" key="1">
    <citation type="submission" date="2023-05" db="EMBL/GenBank/DDBJ databases">
        <authorList>
            <person name="Stuckert A."/>
        </authorList>
    </citation>
    <scope>NUCLEOTIDE SEQUENCE</scope>
</reference>
<accession>A0ABN9FTR9</accession>
<dbReference type="SMART" id="SM00322">
    <property type="entry name" value="KH"/>
    <property type="match status" value="1"/>
</dbReference>
<keyword evidence="4" id="KW-1185">Reference proteome</keyword>